<dbReference type="EMBL" id="CAFBND010000018">
    <property type="protein sequence ID" value="CAB4934541.1"/>
    <property type="molecule type" value="Genomic_DNA"/>
</dbReference>
<protein>
    <recommendedName>
        <fullName evidence="2">Acetoin utilization protein AcuC</fullName>
    </recommendedName>
</protein>
<sequence>MSGTAAVVWDDALAAYDFGPGHPLAPIRVQLAMHLVRELGLLDGDNVSVILPDVIDDALLATVHHPEYIAAVLRSSLDPAVTEVHRGLGTEDVPTFAGMHEASRAVCGATLAATRAVFEGRALHAVNLAGGLHHAMPGAAAGFCIYNDIAISIQWLLDQGVERVAYVDVDVHHGDGVQAAFWDDPRVLTVSVHESGRALFPGTGFPGEVGGPGAIGFAANIALPPGTGDEGWLRAFHGVVPELVENFRPQFLVTQQGCDTHADDPLAHLTLSVDGQRASYQALHELAHRVTDGRWIATGGGGYSWIDVVPRAWSHLVGEVVGAPIAPETPLPQTWRTYVAERLHVPTPALMTDGGEPTVRLWERGYDPSDPIDAAVLRTREAVFPWHGLVADPYHGF</sequence>
<dbReference type="CDD" id="cd09994">
    <property type="entry name" value="HDAC_AcuC_like"/>
    <property type="match status" value="1"/>
</dbReference>
<dbReference type="InterPro" id="IPR023696">
    <property type="entry name" value="Ureohydrolase_dom_sf"/>
</dbReference>
<dbReference type="Gene3D" id="3.40.800.20">
    <property type="entry name" value="Histone deacetylase domain"/>
    <property type="match status" value="1"/>
</dbReference>
<dbReference type="GO" id="GO:0004407">
    <property type="term" value="F:histone deacetylase activity"/>
    <property type="evidence" value="ECO:0007669"/>
    <property type="project" value="TreeGrafter"/>
</dbReference>
<dbReference type="InterPro" id="IPR000286">
    <property type="entry name" value="HDACs"/>
</dbReference>
<dbReference type="PRINTS" id="PR01270">
    <property type="entry name" value="HDASUPER"/>
</dbReference>
<dbReference type="Pfam" id="PF00850">
    <property type="entry name" value="Hist_deacetyl"/>
    <property type="match status" value="1"/>
</dbReference>
<evidence type="ECO:0000256" key="3">
    <source>
        <dbReference type="ARBA" id="ARBA00022627"/>
    </source>
</evidence>
<evidence type="ECO:0000313" key="5">
    <source>
        <dbReference type="EMBL" id="CAB4934541.1"/>
    </source>
</evidence>
<organism evidence="5">
    <name type="scientific">freshwater metagenome</name>
    <dbReference type="NCBI Taxonomy" id="449393"/>
    <lineage>
        <taxon>unclassified sequences</taxon>
        <taxon>metagenomes</taxon>
        <taxon>ecological metagenomes</taxon>
    </lineage>
</organism>
<evidence type="ECO:0000313" key="6">
    <source>
        <dbReference type="EMBL" id="CAB5018185.1"/>
    </source>
</evidence>
<name>A0A6J7IUX5_9ZZZZ</name>
<dbReference type="PANTHER" id="PTHR10625">
    <property type="entry name" value="HISTONE DEACETYLASE HDAC1-RELATED"/>
    <property type="match status" value="1"/>
</dbReference>
<dbReference type="AlphaFoldDB" id="A0A6J7IUX5"/>
<dbReference type="InterPro" id="IPR003085">
    <property type="entry name" value="AcuC"/>
</dbReference>
<evidence type="ECO:0000256" key="1">
    <source>
        <dbReference type="ARBA" id="ARBA00005101"/>
    </source>
</evidence>
<dbReference type="InterPro" id="IPR037138">
    <property type="entry name" value="His_deacetylse_dom_sf"/>
</dbReference>
<evidence type="ECO:0000256" key="2">
    <source>
        <dbReference type="ARBA" id="ARBA00020218"/>
    </source>
</evidence>
<proteinExistence type="predicted"/>
<feature type="domain" description="Histone deacetylase" evidence="4">
    <location>
        <begin position="22"/>
        <end position="318"/>
    </location>
</feature>
<dbReference type="GO" id="GO:0045150">
    <property type="term" value="P:acetoin catabolic process"/>
    <property type="evidence" value="ECO:0007669"/>
    <property type="project" value="UniProtKB-UniPathway"/>
</dbReference>
<evidence type="ECO:0000259" key="4">
    <source>
        <dbReference type="Pfam" id="PF00850"/>
    </source>
</evidence>
<gene>
    <name evidence="5" type="ORF">UFOPK3752_00649</name>
    <name evidence="6" type="ORF">UFOPK4150_00074</name>
</gene>
<dbReference type="PRINTS" id="PR01272">
    <property type="entry name" value="ACUCPROTEIN"/>
</dbReference>
<dbReference type="SUPFAM" id="SSF52768">
    <property type="entry name" value="Arginase/deacetylase"/>
    <property type="match status" value="1"/>
</dbReference>
<keyword evidence="3" id="KW-0006">Acetoin catabolism</keyword>
<accession>A0A6J7IUX5</accession>
<dbReference type="GO" id="GO:0040029">
    <property type="term" value="P:epigenetic regulation of gene expression"/>
    <property type="evidence" value="ECO:0007669"/>
    <property type="project" value="TreeGrafter"/>
</dbReference>
<dbReference type="PANTHER" id="PTHR10625:SF10">
    <property type="entry name" value="HISTONE DEACETYLASE HDAC1"/>
    <property type="match status" value="1"/>
</dbReference>
<dbReference type="InterPro" id="IPR023801">
    <property type="entry name" value="His_deacetylse_dom"/>
</dbReference>
<reference evidence="5" key="1">
    <citation type="submission" date="2020-05" db="EMBL/GenBank/DDBJ databases">
        <authorList>
            <person name="Chiriac C."/>
            <person name="Salcher M."/>
            <person name="Ghai R."/>
            <person name="Kavagutti S V."/>
        </authorList>
    </citation>
    <scope>NUCLEOTIDE SEQUENCE</scope>
</reference>
<comment type="pathway">
    <text evidence="1">Ketone degradation; acetoin degradation.</text>
</comment>
<dbReference type="EMBL" id="CAFBPU010000001">
    <property type="protein sequence ID" value="CAB5018185.1"/>
    <property type="molecule type" value="Genomic_DNA"/>
</dbReference>
<dbReference type="UniPathway" id="UPA00040"/>